<sequence length="319" mass="35272">MSKGNFTVEIKKELIRKGLENACCKTAALSAFLRTTGSILRSGSSIGFEFVTESEYIAEFVISLLEDVFGAELKVVQATADARNGRNRLVFQCLSSRSLFILSELGILSSDGGEITLNLGIDRYLIENECCRRAYVLGAFLGSGSCTIPKLEDARSGYHLEIVFSGKAMADDFCEILAEFEVLAKCVERKGSSVVYLKSRESICDFLALLGAEKAIEKLNELAEEKDVRNHINRVANCLQKNMDKSLEASVRQIRAIQIIDSVIGISELDESLRDTAIARLADKEASLKELAQRLQISKSCLNHRLRKLVKIAEDLSED</sequence>
<dbReference type="Pfam" id="PF14527">
    <property type="entry name" value="LAGLIDADG_WhiA"/>
    <property type="match status" value="1"/>
</dbReference>
<evidence type="ECO:0000313" key="8">
    <source>
        <dbReference type="EMBL" id="HIX07333.1"/>
    </source>
</evidence>
<dbReference type="GO" id="GO:0043937">
    <property type="term" value="P:regulation of sporulation"/>
    <property type="evidence" value="ECO:0007669"/>
    <property type="project" value="InterPro"/>
</dbReference>
<protein>
    <recommendedName>
        <fullName evidence="4">Probable cell division protein WhiA</fullName>
    </recommendedName>
</protein>
<evidence type="ECO:0000313" key="9">
    <source>
        <dbReference type="Proteomes" id="UP000824204"/>
    </source>
</evidence>
<dbReference type="InterPro" id="IPR027434">
    <property type="entry name" value="Homing_endonucl"/>
</dbReference>
<dbReference type="InterPro" id="IPR039518">
    <property type="entry name" value="WhiA_LAGLIDADG_dom"/>
</dbReference>
<comment type="function">
    <text evidence="4">Involved in cell division and chromosome segregation.</text>
</comment>
<dbReference type="PANTHER" id="PTHR37307:SF1">
    <property type="entry name" value="CELL DIVISION PROTEIN WHIA-RELATED"/>
    <property type="match status" value="1"/>
</dbReference>
<keyword evidence="1 4" id="KW-0132">Cell division</keyword>
<dbReference type="Pfam" id="PF10298">
    <property type="entry name" value="WhiA_N"/>
    <property type="match status" value="1"/>
</dbReference>
<gene>
    <name evidence="4 8" type="primary">whiA</name>
    <name evidence="8" type="ORF">H9741_02565</name>
</gene>
<comment type="similarity">
    <text evidence="4">Belongs to the WhiA family.</text>
</comment>
<dbReference type="HAMAP" id="MF_01420">
    <property type="entry name" value="HTH_type_WhiA"/>
    <property type="match status" value="1"/>
</dbReference>
<evidence type="ECO:0000259" key="5">
    <source>
        <dbReference type="Pfam" id="PF02650"/>
    </source>
</evidence>
<evidence type="ECO:0000256" key="2">
    <source>
        <dbReference type="ARBA" id="ARBA00023125"/>
    </source>
</evidence>
<feature type="domain" description="Sporulation regulator WhiA C-terminal" evidence="5">
    <location>
        <begin position="232"/>
        <end position="313"/>
    </location>
</feature>
<organism evidence="8 9">
    <name type="scientific">Candidatus Borkfalkia faecipullorum</name>
    <dbReference type="NCBI Taxonomy" id="2838510"/>
    <lineage>
        <taxon>Bacteria</taxon>
        <taxon>Bacillati</taxon>
        <taxon>Bacillota</taxon>
        <taxon>Clostridia</taxon>
        <taxon>Christensenellales</taxon>
        <taxon>Christensenellaceae</taxon>
        <taxon>Candidatus Borkfalkia</taxon>
    </lineage>
</organism>
<dbReference type="Pfam" id="PF02650">
    <property type="entry name" value="HTH_WhiA"/>
    <property type="match status" value="1"/>
</dbReference>
<reference evidence="8" key="1">
    <citation type="journal article" date="2021" name="PeerJ">
        <title>Extensive microbial diversity within the chicken gut microbiome revealed by metagenomics and culture.</title>
        <authorList>
            <person name="Gilroy R."/>
            <person name="Ravi A."/>
            <person name="Getino M."/>
            <person name="Pursley I."/>
            <person name="Horton D.L."/>
            <person name="Alikhan N.F."/>
            <person name="Baker D."/>
            <person name="Gharbi K."/>
            <person name="Hall N."/>
            <person name="Watson M."/>
            <person name="Adriaenssens E.M."/>
            <person name="Foster-Nyarko E."/>
            <person name="Jarju S."/>
            <person name="Secka A."/>
            <person name="Antonio M."/>
            <person name="Oren A."/>
            <person name="Chaudhuri R.R."/>
            <person name="La Ragione R."/>
            <person name="Hildebrand F."/>
            <person name="Pallen M.J."/>
        </authorList>
    </citation>
    <scope>NUCLEOTIDE SEQUENCE</scope>
    <source>
        <strain evidence="8">811</strain>
    </source>
</reference>
<dbReference type="SUPFAM" id="SSF55608">
    <property type="entry name" value="Homing endonucleases"/>
    <property type="match status" value="1"/>
</dbReference>
<dbReference type="InterPro" id="IPR023054">
    <property type="entry name" value="Sporulation_regulator_WhiA_C"/>
</dbReference>
<evidence type="ECO:0000259" key="6">
    <source>
        <dbReference type="Pfam" id="PF10298"/>
    </source>
</evidence>
<evidence type="ECO:0000256" key="1">
    <source>
        <dbReference type="ARBA" id="ARBA00022618"/>
    </source>
</evidence>
<dbReference type="InterPro" id="IPR018478">
    <property type="entry name" value="Sporu_reg_WhiA_N_dom"/>
</dbReference>
<dbReference type="Gene3D" id="3.10.28.10">
    <property type="entry name" value="Homing endonucleases"/>
    <property type="match status" value="1"/>
</dbReference>
<dbReference type="Proteomes" id="UP000824204">
    <property type="component" value="Unassembled WGS sequence"/>
</dbReference>
<evidence type="ECO:0000256" key="3">
    <source>
        <dbReference type="ARBA" id="ARBA00023306"/>
    </source>
</evidence>
<dbReference type="PANTHER" id="PTHR37307">
    <property type="entry name" value="CELL DIVISION PROTEIN WHIA-RELATED"/>
    <property type="match status" value="1"/>
</dbReference>
<reference evidence="8" key="2">
    <citation type="submission" date="2021-04" db="EMBL/GenBank/DDBJ databases">
        <authorList>
            <person name="Gilroy R."/>
        </authorList>
    </citation>
    <scope>NUCLEOTIDE SEQUENCE</scope>
    <source>
        <strain evidence="8">811</strain>
    </source>
</reference>
<keyword evidence="2 4" id="KW-0238">DNA-binding</keyword>
<evidence type="ECO:0000259" key="7">
    <source>
        <dbReference type="Pfam" id="PF14527"/>
    </source>
</evidence>
<comment type="caution">
    <text evidence="8">The sequence shown here is derived from an EMBL/GenBank/DDBJ whole genome shotgun (WGS) entry which is preliminary data.</text>
</comment>
<proteinExistence type="inferred from homology"/>
<dbReference type="GO" id="GO:0051301">
    <property type="term" value="P:cell division"/>
    <property type="evidence" value="ECO:0007669"/>
    <property type="project" value="UniProtKB-UniRule"/>
</dbReference>
<keyword evidence="3 4" id="KW-0131">Cell cycle</keyword>
<dbReference type="NCBIfam" id="TIGR00647">
    <property type="entry name" value="DNA_bind_WhiA"/>
    <property type="match status" value="1"/>
</dbReference>
<evidence type="ECO:0000256" key="4">
    <source>
        <dbReference type="HAMAP-Rule" id="MF_01420"/>
    </source>
</evidence>
<name>A0A9D1V7A9_9FIRM</name>
<feature type="domain" description="Sporulation transcription regulator WhiA N-terminal" evidence="6">
    <location>
        <begin position="23"/>
        <end position="107"/>
    </location>
</feature>
<dbReference type="InterPro" id="IPR003802">
    <property type="entry name" value="Sporulation_regulator_WhiA"/>
</dbReference>
<dbReference type="EMBL" id="DXFX01000034">
    <property type="protein sequence ID" value="HIX07333.1"/>
    <property type="molecule type" value="Genomic_DNA"/>
</dbReference>
<accession>A0A9D1V7A9</accession>
<dbReference type="AlphaFoldDB" id="A0A9D1V7A9"/>
<feature type="domain" description="WhiA LAGLIDADG-like" evidence="7">
    <location>
        <begin position="133"/>
        <end position="229"/>
    </location>
</feature>
<dbReference type="GO" id="GO:0003677">
    <property type="term" value="F:DNA binding"/>
    <property type="evidence" value="ECO:0007669"/>
    <property type="project" value="UniProtKB-UniRule"/>
</dbReference>